<protein>
    <recommendedName>
        <fullName evidence="2">anthranilate synthase</fullName>
        <ecNumber evidence="2">4.1.3.27</ecNumber>
    </recommendedName>
</protein>
<reference evidence="9" key="1">
    <citation type="submission" date="2017-09" db="EMBL/GenBank/DDBJ databases">
        <title>The Reconstruction of 2,631 Draft Metagenome-Assembled Genomes from the Global Oceans.</title>
        <authorList>
            <person name="Tully B.J."/>
            <person name="Graham E.D."/>
            <person name="Heidelberg J.F."/>
        </authorList>
    </citation>
    <scope>NUCLEOTIDE SEQUENCE [LARGE SCALE GENOMIC DNA]</scope>
</reference>
<dbReference type="InterPro" id="IPR050472">
    <property type="entry name" value="Anth_synth/Amidotransfase"/>
</dbReference>
<keyword evidence="3" id="KW-0822">Tryptophan biosynthesis</keyword>
<accession>A0A2D6M135</accession>
<comment type="catalytic activity">
    <reaction evidence="6">
        <text>chorismate + L-glutamine = anthranilate + pyruvate + L-glutamate + H(+)</text>
        <dbReference type="Rhea" id="RHEA:21732"/>
        <dbReference type="ChEBI" id="CHEBI:15361"/>
        <dbReference type="ChEBI" id="CHEBI:15378"/>
        <dbReference type="ChEBI" id="CHEBI:16567"/>
        <dbReference type="ChEBI" id="CHEBI:29748"/>
        <dbReference type="ChEBI" id="CHEBI:29985"/>
        <dbReference type="ChEBI" id="CHEBI:58359"/>
        <dbReference type="EC" id="4.1.3.27"/>
    </reaction>
</comment>
<keyword evidence="5" id="KW-0057">Aromatic amino acid biosynthesis</keyword>
<evidence type="ECO:0000313" key="9">
    <source>
        <dbReference type="Proteomes" id="UP000226592"/>
    </source>
</evidence>
<dbReference type="FunFam" id="3.40.50.880:FF:000003">
    <property type="entry name" value="Anthranilate synthase component II"/>
    <property type="match status" value="1"/>
</dbReference>
<dbReference type="GO" id="GO:0000162">
    <property type="term" value="P:L-tryptophan biosynthetic process"/>
    <property type="evidence" value="ECO:0007669"/>
    <property type="project" value="UniProtKB-KW"/>
</dbReference>
<evidence type="ECO:0000256" key="2">
    <source>
        <dbReference type="ARBA" id="ARBA00012266"/>
    </source>
</evidence>
<evidence type="ECO:0000256" key="6">
    <source>
        <dbReference type="ARBA" id="ARBA00047683"/>
    </source>
</evidence>
<dbReference type="PROSITE" id="PS51273">
    <property type="entry name" value="GATASE_TYPE_1"/>
    <property type="match status" value="1"/>
</dbReference>
<sequence length="192" mass="21127">MNVLFIDNFDSFTYNLVDEFAKRDCKVLVYRNNTPMEKIGQIIKEFKPGLIVISPGPSAPSEAGNSIPIIKEFAGKIPIFGVCLGHQAIIEAFGGKVGRCSETVHGKPSEIEHDGKTIFEKIENKFEAGRYHSLTGLNIPSCLEISARTGNIVMGVRHKEYFVEGVQFHPESILTGEGGKIIENLIKRVGGH</sequence>
<evidence type="ECO:0000256" key="1">
    <source>
        <dbReference type="ARBA" id="ARBA00004873"/>
    </source>
</evidence>
<dbReference type="GO" id="GO:0005829">
    <property type="term" value="C:cytosol"/>
    <property type="evidence" value="ECO:0007669"/>
    <property type="project" value="TreeGrafter"/>
</dbReference>
<evidence type="ECO:0000313" key="8">
    <source>
        <dbReference type="EMBL" id="MAG22140.1"/>
    </source>
</evidence>
<dbReference type="PANTHER" id="PTHR43418:SF4">
    <property type="entry name" value="MULTIFUNCTIONAL TRYPTOPHAN BIOSYNTHESIS PROTEIN"/>
    <property type="match status" value="1"/>
</dbReference>
<dbReference type="PANTHER" id="PTHR43418">
    <property type="entry name" value="MULTIFUNCTIONAL TRYPTOPHAN BIOSYNTHESIS PROTEIN-RELATED"/>
    <property type="match status" value="1"/>
</dbReference>
<dbReference type="Pfam" id="PF00117">
    <property type="entry name" value="GATase"/>
    <property type="match status" value="1"/>
</dbReference>
<keyword evidence="3" id="KW-0028">Amino-acid biosynthesis</keyword>
<evidence type="ECO:0000256" key="5">
    <source>
        <dbReference type="ARBA" id="ARBA00023141"/>
    </source>
</evidence>
<proteinExistence type="predicted"/>
<dbReference type="PRINTS" id="PR00099">
    <property type="entry name" value="CPSGATASE"/>
</dbReference>
<gene>
    <name evidence="8" type="ORF">CL943_02445</name>
</gene>
<dbReference type="SUPFAM" id="SSF52317">
    <property type="entry name" value="Class I glutamine amidotransferase-like"/>
    <property type="match status" value="1"/>
</dbReference>
<dbReference type="EMBL" id="NZBU01000008">
    <property type="protein sequence ID" value="MAG22140.1"/>
    <property type="molecule type" value="Genomic_DNA"/>
</dbReference>
<keyword evidence="4" id="KW-0315">Glutamine amidotransferase</keyword>
<dbReference type="NCBIfam" id="TIGR00566">
    <property type="entry name" value="trpG_papA"/>
    <property type="match status" value="1"/>
</dbReference>
<feature type="domain" description="Glutamine amidotransferase" evidence="7">
    <location>
        <begin position="5"/>
        <end position="186"/>
    </location>
</feature>
<dbReference type="PRINTS" id="PR00097">
    <property type="entry name" value="ANTSNTHASEII"/>
</dbReference>
<dbReference type="Proteomes" id="UP000226592">
    <property type="component" value="Unassembled WGS sequence"/>
</dbReference>
<dbReference type="InterPro" id="IPR017926">
    <property type="entry name" value="GATASE"/>
</dbReference>
<comment type="caution">
    <text evidence="8">The sequence shown here is derived from an EMBL/GenBank/DDBJ whole genome shotgun (WGS) entry which is preliminary data.</text>
</comment>
<evidence type="ECO:0000259" key="7">
    <source>
        <dbReference type="Pfam" id="PF00117"/>
    </source>
</evidence>
<dbReference type="InterPro" id="IPR029062">
    <property type="entry name" value="Class_I_gatase-like"/>
</dbReference>
<evidence type="ECO:0000256" key="4">
    <source>
        <dbReference type="ARBA" id="ARBA00022962"/>
    </source>
</evidence>
<comment type="pathway">
    <text evidence="1">Amino-acid biosynthesis; L-tryptophan biosynthesis; L-tryptophan from chorismate: step 1/5.</text>
</comment>
<dbReference type="CDD" id="cd01743">
    <property type="entry name" value="GATase1_Anthranilate_Synthase"/>
    <property type="match status" value="1"/>
</dbReference>
<dbReference type="InterPro" id="IPR006221">
    <property type="entry name" value="TrpG/PapA_dom"/>
</dbReference>
<dbReference type="EC" id="4.1.3.27" evidence="2"/>
<dbReference type="Gene3D" id="3.40.50.880">
    <property type="match status" value="1"/>
</dbReference>
<evidence type="ECO:0000256" key="3">
    <source>
        <dbReference type="ARBA" id="ARBA00022822"/>
    </source>
</evidence>
<dbReference type="GO" id="GO:0004049">
    <property type="term" value="F:anthranilate synthase activity"/>
    <property type="evidence" value="ECO:0007669"/>
    <property type="project" value="UniProtKB-EC"/>
</dbReference>
<dbReference type="AlphaFoldDB" id="A0A2D6M135"/>
<dbReference type="PRINTS" id="PR00096">
    <property type="entry name" value="GATASE"/>
</dbReference>
<name>A0A2D6M135_9ARCH</name>
<organism evidence="8 9">
    <name type="scientific">Candidatus Iainarchaeum sp</name>
    <dbReference type="NCBI Taxonomy" id="3101447"/>
    <lineage>
        <taxon>Archaea</taxon>
        <taxon>Candidatus Iainarchaeota</taxon>
        <taxon>Candidatus Iainarchaeia</taxon>
        <taxon>Candidatus Iainarchaeales</taxon>
        <taxon>Candidatus Iainarchaeaceae</taxon>
        <taxon>Candidatus Iainarchaeum</taxon>
    </lineage>
</organism>